<dbReference type="SUPFAM" id="SSF48366">
    <property type="entry name" value="Ras GEF"/>
    <property type="match status" value="1"/>
</dbReference>
<name>A0AAN6FGY7_9PEZI</name>
<feature type="compositionally biased region" description="Basic and acidic residues" evidence="4">
    <location>
        <begin position="283"/>
        <end position="293"/>
    </location>
</feature>
<feature type="region of interest" description="Disordered" evidence="4">
    <location>
        <begin position="1248"/>
        <end position="1407"/>
    </location>
</feature>
<dbReference type="Pfam" id="PF00617">
    <property type="entry name" value="RasGEF"/>
    <property type="match status" value="1"/>
</dbReference>
<feature type="domain" description="Ras-GEF" evidence="5">
    <location>
        <begin position="1540"/>
        <end position="1791"/>
    </location>
</feature>
<dbReference type="CDD" id="cd06224">
    <property type="entry name" value="REM"/>
    <property type="match status" value="1"/>
</dbReference>
<evidence type="ECO:0000259" key="7">
    <source>
        <dbReference type="PROSITE" id="PS51501"/>
    </source>
</evidence>
<sequence>MPGQASSRVIRAYHAPFRLPQRCFHLARPSATTSRGRIAAQLRHDSSAATTRAPNPLTDADPQAVSYSPSTAEEIAARKAQEPAYEMHFTCRKCLHRSAHRITKQAYHFGTTLVTCPECKGRHLISDHLKIFSDKSITVEDLLREKGELLRKGRLGEDGDIEFYDESGKTGTMDRYGLPRKQRPDAPQPAKRLLDATRDKRTHTDRLRRPTSGKIRTAKDSNEIIRVPRRTAALDRPRADEDPNARHFTVANVGPGGQLYLKPSRMPPSSFAQAPATPPDTSDGEHAKRDWPGERQSNASGTWTPQLRAARAGAWDRTIPVPPLSLSNALLKRRQRSHSFSTASEHEPVPTFDASDFQLLVNGKGTGSRPKSSVDLTGGFLDLHIPHYRLGTPQFSERGTAYLHSSMYTATTNDDFRSSTMSRAEYDKMFPAPPGRAHGSSATPRNLSETYLHPAAAYSLTSARTPPTPPTAVPSPAATITPATFEAVEANANDPAMVRFNPQGRIAAATPARLVAQITSPVFLDYELLSDFFLTYRTFLSSRDLLEYLLARMRWAFGTLTDAGRIVRVRTFVALRHWILNYFADDFALDTVFRQRFCTLVNELSHTLRQRQDRGGSDMNIIGELKKCWRRTYALYWPAQDMPAESPEADISPGGGIGNSMFVASENNLSCPPPAQRPRADFRRVSAPLLISEEKVAPGQDSTMRAFGPGSMSTTRTASIPASPMSEQSLQVLSCSVPFLRHMRPMTEAEGRVRNARPVGPKRNPPISEPQQRPQQHKRSGSFNDALRDERTPLPSAKGESVDARALPAIVLAGGLVRGLLLQPSPPKVEMLIPISPGIDPRAVRFAGLDESYFPDRAGQNGGVRRIVGDVRRALSSRPRYQDSPTRSRGSHRSTNSSGSHHSAQNTSAEKANHHSAWQQLRGPPRVDVLGEMIGRSYDEAFLEANLPNPANEQAHQELAAQQQQHQRASGIAPDESDRAFSLPRPNFDRWNSRLTTSSRSIVIMDDTGFPMHPQLLGALPSVRSTLEDMVPKPLFRNPEEVFGKIAGHEYHAGALARQPTPPHSDGKAELPQPPSDMHMHSSLVVPDSWYAERAVSDTGADILSAQAQARKSSGVHSPTMNAPQMRHQLRRRPGGDLKAADHVHELEPVARPDTYGSLSTVSRSGETSGVQSYTLSGTHFSGQDFSAWRMPTQSVPAQKKDSVSLLSMEPDSRASFQVEVTKLAKIPDRPHDGGIEDTLRMLEGHGAESAGTTTNGGGDARSPPAQWQPWTGSLDDDDAKTSAEHSAAFDFTGEKSPMTATQGASIHRHSSSEAVYEHRLHSLGSSEQYGSSEAQGSTAPVLPPSSKAEHFPIHQPQSPQTPPKSVAFAKEPIEPPMPEKVDRSTKSDSAPKSSTPQSSFLLDDNESLSDISTEIADHSGDEELGVRSFFFDDNMDDDDVLPHSFKAPPTPPSTVGAPPDQSSPERMPARLKAADDVAHKLKEAQSAPKLMSPNADRQRMQQQQQVTASLQPPLPELRRVRTAPSVQPPVHLPFVLAFESEVVAEQLTIIEKDALDEVDWKDLIGLRWQQAAPNVRNWVEYLKLDYVTGVDIVVARFNLVVKWVVSEIVLTTALSERARCIAKFIHIATHCHRLRNYASLYQITLALLSADLSRLHMTWALVAPVEKQKLERLEKLCQPIRNFQNLRAEMETSTGQDGCIPFIGLYTHDLMYNAQKPARIEPEPPGTTEALVNFERYQTAATIVKSLLRLIEASSKYVFHAHPEVLSRCLWLAALEDGEIVSRSKALEQKTEA</sequence>
<feature type="compositionally biased region" description="Polar residues" evidence="4">
    <location>
        <begin position="1388"/>
        <end position="1401"/>
    </location>
</feature>
<keyword evidence="1 2" id="KW-0344">Guanine-nucleotide releasing factor</keyword>
<feature type="compositionally biased region" description="Polar residues" evidence="4">
    <location>
        <begin position="295"/>
        <end position="304"/>
    </location>
</feature>
<feature type="compositionally biased region" description="Basic and acidic residues" evidence="4">
    <location>
        <begin position="232"/>
        <end position="245"/>
    </location>
</feature>
<evidence type="ECO:0000256" key="3">
    <source>
        <dbReference type="PROSITE-ProRule" id="PRU00834"/>
    </source>
</evidence>
<dbReference type="PROSITE" id="PS50009">
    <property type="entry name" value="RASGEF_CAT"/>
    <property type="match status" value="1"/>
</dbReference>
<dbReference type="PROSITE" id="PS51501">
    <property type="entry name" value="ZF_DNL"/>
    <property type="match status" value="1"/>
</dbReference>
<dbReference type="Gene3D" id="1.10.840.10">
    <property type="entry name" value="Ras guanine-nucleotide exchange factors catalytic domain"/>
    <property type="match status" value="1"/>
</dbReference>
<dbReference type="InterPro" id="IPR036964">
    <property type="entry name" value="RASGEF_cat_dom_sf"/>
</dbReference>
<dbReference type="GO" id="GO:0007265">
    <property type="term" value="P:Ras protein signal transduction"/>
    <property type="evidence" value="ECO:0007669"/>
    <property type="project" value="TreeGrafter"/>
</dbReference>
<feature type="region of interest" description="Disordered" evidence="4">
    <location>
        <begin position="746"/>
        <end position="801"/>
    </location>
</feature>
<keyword evidence="3" id="KW-0479">Metal-binding</keyword>
<dbReference type="Proteomes" id="UP001168146">
    <property type="component" value="Unassembled WGS sequence"/>
</dbReference>
<gene>
    <name evidence="8" type="primary">LTE1_2</name>
    <name evidence="8" type="ORF">LTR82_011051</name>
</gene>
<evidence type="ECO:0000313" key="8">
    <source>
        <dbReference type="EMBL" id="KAK0318061.1"/>
    </source>
</evidence>
<keyword evidence="3" id="KW-0862">Zinc</keyword>
<evidence type="ECO:0000256" key="4">
    <source>
        <dbReference type="SAM" id="MobiDB-lite"/>
    </source>
</evidence>
<feature type="domain" description="DNL-type" evidence="7">
    <location>
        <begin position="80"/>
        <end position="175"/>
    </location>
</feature>
<evidence type="ECO:0000259" key="5">
    <source>
        <dbReference type="PROSITE" id="PS50009"/>
    </source>
</evidence>
<dbReference type="InterPro" id="IPR008937">
    <property type="entry name" value="Ras-like_GEF"/>
</dbReference>
<dbReference type="Pfam" id="PF05180">
    <property type="entry name" value="zf-DNL"/>
    <property type="match status" value="1"/>
</dbReference>
<feature type="region of interest" description="Disordered" evidence="4">
    <location>
        <begin position="700"/>
        <end position="725"/>
    </location>
</feature>
<feature type="region of interest" description="Disordered" evidence="4">
    <location>
        <begin position="871"/>
        <end position="924"/>
    </location>
</feature>
<dbReference type="PANTHER" id="PTHR23113">
    <property type="entry name" value="GUANINE NUCLEOTIDE EXCHANGE FACTOR"/>
    <property type="match status" value="1"/>
</dbReference>
<feature type="region of interest" description="Disordered" evidence="4">
    <location>
        <begin position="1056"/>
        <end position="1079"/>
    </location>
</feature>
<evidence type="ECO:0000256" key="2">
    <source>
        <dbReference type="PROSITE-ProRule" id="PRU00168"/>
    </source>
</evidence>
<feature type="compositionally biased region" description="Polar residues" evidence="4">
    <location>
        <begin position="1324"/>
        <end position="1339"/>
    </location>
</feature>
<feature type="compositionally biased region" description="Basic and acidic residues" evidence="4">
    <location>
        <begin position="1372"/>
        <end position="1387"/>
    </location>
</feature>
<feature type="domain" description="N-terminal Ras-GEF" evidence="6">
    <location>
        <begin position="502"/>
        <end position="626"/>
    </location>
</feature>
<dbReference type="Pfam" id="PF00618">
    <property type="entry name" value="RasGEF_N"/>
    <property type="match status" value="1"/>
</dbReference>
<dbReference type="EMBL" id="JASUXU010000039">
    <property type="protein sequence ID" value="KAK0318061.1"/>
    <property type="molecule type" value="Genomic_DNA"/>
</dbReference>
<dbReference type="InterPro" id="IPR007853">
    <property type="entry name" value="Znf_DNL-typ"/>
</dbReference>
<protein>
    <submittedName>
        <fullName evidence="8">Guanine nucleotide exchange factor lte1</fullName>
    </submittedName>
</protein>
<dbReference type="InterPro" id="IPR000651">
    <property type="entry name" value="Ras-like_Gua-exchang_fac_N"/>
</dbReference>
<comment type="caution">
    <text evidence="8">The sequence shown here is derived from an EMBL/GenBank/DDBJ whole genome shotgun (WGS) entry which is preliminary data.</text>
</comment>
<evidence type="ECO:0000313" key="9">
    <source>
        <dbReference type="Proteomes" id="UP001168146"/>
    </source>
</evidence>
<dbReference type="Gene3D" id="1.20.870.10">
    <property type="entry name" value="Son of sevenless (SoS) protein Chain: S domain 1"/>
    <property type="match status" value="1"/>
</dbReference>
<dbReference type="PANTHER" id="PTHR23113:SF363">
    <property type="entry name" value="PROTEIN SON OF SEVENLESS"/>
    <property type="match status" value="1"/>
</dbReference>
<feature type="compositionally biased region" description="Polar residues" evidence="4">
    <location>
        <begin position="883"/>
        <end position="910"/>
    </location>
</feature>
<dbReference type="GO" id="GO:0008270">
    <property type="term" value="F:zinc ion binding"/>
    <property type="evidence" value="ECO:0007669"/>
    <property type="project" value="UniProtKB-KW"/>
</dbReference>
<dbReference type="GO" id="GO:0005085">
    <property type="term" value="F:guanyl-nucleotide exchange factor activity"/>
    <property type="evidence" value="ECO:0007669"/>
    <property type="project" value="UniProtKB-KW"/>
</dbReference>
<feature type="compositionally biased region" description="Polar residues" evidence="4">
    <location>
        <begin position="711"/>
        <end position="725"/>
    </location>
</feature>
<dbReference type="GO" id="GO:0005886">
    <property type="term" value="C:plasma membrane"/>
    <property type="evidence" value="ECO:0007669"/>
    <property type="project" value="TreeGrafter"/>
</dbReference>
<keyword evidence="3" id="KW-0863">Zinc-finger</keyword>
<dbReference type="SMART" id="SM00229">
    <property type="entry name" value="RasGEFN"/>
    <property type="match status" value="1"/>
</dbReference>
<feature type="region of interest" description="Disordered" evidence="4">
    <location>
        <begin position="35"/>
        <end position="65"/>
    </location>
</feature>
<proteinExistence type="predicted"/>
<organism evidence="8 9">
    <name type="scientific">Friedmanniomyces endolithicus</name>
    <dbReference type="NCBI Taxonomy" id="329885"/>
    <lineage>
        <taxon>Eukaryota</taxon>
        <taxon>Fungi</taxon>
        <taxon>Dikarya</taxon>
        <taxon>Ascomycota</taxon>
        <taxon>Pezizomycotina</taxon>
        <taxon>Dothideomycetes</taxon>
        <taxon>Dothideomycetidae</taxon>
        <taxon>Mycosphaerellales</taxon>
        <taxon>Teratosphaeriaceae</taxon>
        <taxon>Friedmanniomyces</taxon>
    </lineage>
</organism>
<evidence type="ECO:0000256" key="1">
    <source>
        <dbReference type="ARBA" id="ARBA00022658"/>
    </source>
</evidence>
<accession>A0AAN6FGY7</accession>
<feature type="compositionally biased region" description="Basic and acidic residues" evidence="4">
    <location>
        <begin position="192"/>
        <end position="208"/>
    </location>
</feature>
<dbReference type="InterPro" id="IPR001895">
    <property type="entry name" value="RASGEF_cat_dom"/>
</dbReference>
<feature type="region of interest" description="Disordered" evidence="4">
    <location>
        <begin position="1486"/>
        <end position="1509"/>
    </location>
</feature>
<feature type="region of interest" description="Disordered" evidence="4">
    <location>
        <begin position="1441"/>
        <end position="1470"/>
    </location>
</feature>
<dbReference type="PROSITE" id="PS50212">
    <property type="entry name" value="RASGEF_NTER"/>
    <property type="match status" value="1"/>
</dbReference>
<dbReference type="SMART" id="SM00147">
    <property type="entry name" value="RasGEF"/>
    <property type="match status" value="1"/>
</dbReference>
<reference evidence="8" key="1">
    <citation type="submission" date="2021-12" db="EMBL/GenBank/DDBJ databases">
        <title>Black yeast isolated from Biological Soil Crust.</title>
        <authorList>
            <person name="Kurbessoian T."/>
        </authorList>
    </citation>
    <scope>NUCLEOTIDE SEQUENCE</scope>
    <source>
        <strain evidence="8">CCFEE 5208</strain>
    </source>
</reference>
<dbReference type="InterPro" id="IPR023578">
    <property type="entry name" value="Ras_GEF_dom_sf"/>
</dbReference>
<evidence type="ECO:0000259" key="6">
    <source>
        <dbReference type="PROSITE" id="PS50212"/>
    </source>
</evidence>
<feature type="region of interest" description="Disordered" evidence="4">
    <location>
        <begin position="166"/>
        <end position="304"/>
    </location>
</feature>